<evidence type="ECO:0000313" key="1">
    <source>
        <dbReference type="EMBL" id="EKF28438.1"/>
    </source>
</evidence>
<keyword evidence="2" id="KW-1185">Reference proteome</keyword>
<comment type="caution">
    <text evidence="1">The sequence shown here is derived from an EMBL/GenBank/DDBJ whole genome shotgun (WGS) entry which is preliminary data.</text>
</comment>
<name>K2M0F2_TRYCR</name>
<reference evidence="1 2" key="1">
    <citation type="journal article" date="2012" name="BMC Genomics">
        <title>Comparative genomic analysis of human infective Trypanosoma cruzi lineages with the bat-restricted subspecies T. cruzi marinkellei.</title>
        <authorList>
            <person name="Franzen O."/>
            <person name="Talavera-Lopez C."/>
            <person name="Ochaya S."/>
            <person name="Butler C.E."/>
            <person name="Messenger L.A."/>
            <person name="Lewis M.D."/>
            <person name="Llewellyn M.S."/>
            <person name="Marinkelle C.J."/>
            <person name="Tyler K.M."/>
            <person name="Miles M.A."/>
            <person name="Andersson B."/>
        </authorList>
    </citation>
    <scope>NUCLEOTIDE SEQUENCE [LARGE SCALE GENOMIC DNA]</scope>
    <source>
        <strain evidence="1 2">B7</strain>
    </source>
</reference>
<protein>
    <submittedName>
        <fullName evidence="1">Uncharacterized protein</fullName>
    </submittedName>
</protein>
<accession>K2M0F2</accession>
<dbReference type="Proteomes" id="UP000007350">
    <property type="component" value="Unassembled WGS sequence"/>
</dbReference>
<dbReference type="OrthoDB" id="270445at2759"/>
<organism evidence="1 2">
    <name type="scientific">Trypanosoma cruzi marinkellei</name>
    <dbReference type="NCBI Taxonomy" id="85056"/>
    <lineage>
        <taxon>Eukaryota</taxon>
        <taxon>Discoba</taxon>
        <taxon>Euglenozoa</taxon>
        <taxon>Kinetoplastea</taxon>
        <taxon>Metakinetoplastina</taxon>
        <taxon>Trypanosomatida</taxon>
        <taxon>Trypanosomatidae</taxon>
        <taxon>Trypanosoma</taxon>
        <taxon>Schizotrypanum</taxon>
    </lineage>
</organism>
<proteinExistence type="predicted"/>
<dbReference type="AlphaFoldDB" id="K2M0F2"/>
<sequence>MAMVNSAMPWAYRAVLSYARMNVAANGGGVLRAAKCGGLSLEQRSPTPNLLLSQSSNDVRRAVWLLHRPGGVLGLVVSPRPGTHYDSMLHETTSLGSPGVKRVMRHLRSLSFRVAGDGPTCPPMVVHKNHLIGWCLGGEAAPLYAHTIGELARLKPGRLKTLSPDNAFVCVNYYEWDDWQEVSMEPGWSWHYADEHVANGLVTGQLSPEELHTLAAEVA</sequence>
<gene>
    <name evidence="1" type="ORF">MOQ_007810</name>
</gene>
<evidence type="ECO:0000313" key="2">
    <source>
        <dbReference type="Proteomes" id="UP000007350"/>
    </source>
</evidence>
<dbReference type="EMBL" id="AHKC01015757">
    <property type="protein sequence ID" value="EKF28438.1"/>
    <property type="molecule type" value="Genomic_DNA"/>
</dbReference>